<protein>
    <submittedName>
        <fullName evidence="1">Alkaline phosphatase family protein</fullName>
    </submittedName>
</protein>
<proteinExistence type="predicted"/>
<dbReference type="PANTHER" id="PTHR10151:SF120">
    <property type="entry name" value="BIS(5'-ADENOSYL)-TRIPHOSPHATASE"/>
    <property type="match status" value="1"/>
</dbReference>
<keyword evidence="2" id="KW-1185">Reference proteome</keyword>
<dbReference type="Pfam" id="PF01663">
    <property type="entry name" value="Phosphodiest"/>
    <property type="match status" value="2"/>
</dbReference>
<dbReference type="SUPFAM" id="SSF53649">
    <property type="entry name" value="Alkaline phosphatase-like"/>
    <property type="match status" value="1"/>
</dbReference>
<organism evidence="1 2">
    <name type="scientific">Trichocoleus desertorum GB2-A4</name>
    <dbReference type="NCBI Taxonomy" id="2933944"/>
    <lineage>
        <taxon>Bacteria</taxon>
        <taxon>Bacillati</taxon>
        <taxon>Cyanobacteriota</taxon>
        <taxon>Cyanophyceae</taxon>
        <taxon>Leptolyngbyales</taxon>
        <taxon>Trichocoleusaceae</taxon>
        <taxon>Trichocoleus</taxon>
    </lineage>
</organism>
<sequence length="821" mass="87887">MAPQNIVISLDGATFSILKNYVETEQLNPNTGLGLIAREGVFVPSTVVTPSLTAPSHIAIATGSSAARNDINANSFHLIKSPFNTNISGFGAPIGGYDGLHPDGAHEDETLTAEPLWVKLREAGKKVVAATFPGADGATIRLPGVDPAPIIQSSDIRTVDYTVPFGAFGGLGAKGFSLDAADFTVAPEAAAQELARLGMASFSDVKVAELEDIPAQGRGSLTGGSSNAYDLQIAAIDTTDDRVVNYNQAVVFDANRGIEPMSNAPSTGSAFLNPYNQTIRPFFFEGSNNVVGTSFILTNLATDLSTVRLIRTSANYIPRPADNPAVIADVNDINNTIGFWRPQPDFRIAQRISPGLETFPDLELEGADEALIDTFVEYQTDVLLRGIQQNPDADLVLGYLEQPDGAQHQFLLTDPRQATDPSNPNSIGGGQDPAQVDRFQDYVLHAYQVASDAVQRVIDAVGVDEAGVPNSNIVITSDHGFAPFYTAVHMNNILANAGFDLNQVRAVTSGPAVNIYINLKGREPNGTVEPSEYQALQQQVVSTLTGLQDENFIYASEEDFALFDKIYQRPIPSNPTAQDIINATSQFIGQDTGDGFALLSLGYNFDGFQPSVQRKGDEVPPGEQQPIFSVPSFYGAHGYDPNLPEMQASFLAIGPDFNANALSDLERVRSIDIAPTILDLLDVEPAPTVEGTSIFKQTGSNDFETALERLEDYVLGIVDDNPLLLSGVRDEIIDTFNFLGEIDPTAIENILNLDGDRLLNVVDDWITLDQVINVANLATSLGQGSLLLGEEAINAISGISDLEASTAIEGMNARTSNFTLA</sequence>
<dbReference type="InterPro" id="IPR017850">
    <property type="entry name" value="Alkaline_phosphatase_core_sf"/>
</dbReference>
<evidence type="ECO:0000313" key="2">
    <source>
        <dbReference type="Proteomes" id="UP001464891"/>
    </source>
</evidence>
<dbReference type="EMBL" id="JAMPKM010000022">
    <property type="protein sequence ID" value="MEP0820182.1"/>
    <property type="molecule type" value="Genomic_DNA"/>
</dbReference>
<dbReference type="PANTHER" id="PTHR10151">
    <property type="entry name" value="ECTONUCLEOTIDE PYROPHOSPHATASE/PHOSPHODIESTERASE"/>
    <property type="match status" value="1"/>
</dbReference>
<accession>A0ABV0JEG6</accession>
<evidence type="ECO:0000313" key="1">
    <source>
        <dbReference type="EMBL" id="MEP0820182.1"/>
    </source>
</evidence>
<dbReference type="InterPro" id="IPR002591">
    <property type="entry name" value="Phosphodiest/P_Trfase"/>
</dbReference>
<comment type="caution">
    <text evidence="1">The sequence shown here is derived from an EMBL/GenBank/DDBJ whole genome shotgun (WGS) entry which is preliminary data.</text>
</comment>
<dbReference type="RefSeq" id="WP_190435320.1">
    <property type="nucleotide sequence ID" value="NZ_JAMPKM010000022.1"/>
</dbReference>
<name>A0ABV0JEG6_9CYAN</name>
<dbReference type="Gene3D" id="3.40.720.10">
    <property type="entry name" value="Alkaline Phosphatase, subunit A"/>
    <property type="match status" value="2"/>
</dbReference>
<gene>
    <name evidence="1" type="ORF">NC998_24070</name>
</gene>
<dbReference type="Proteomes" id="UP001464891">
    <property type="component" value="Unassembled WGS sequence"/>
</dbReference>
<reference evidence="1 2" key="1">
    <citation type="submission" date="2022-04" db="EMBL/GenBank/DDBJ databases">
        <title>Positive selection, recombination, and allopatry shape intraspecific diversity of widespread and dominant cyanobacteria.</title>
        <authorList>
            <person name="Wei J."/>
            <person name="Shu W."/>
            <person name="Hu C."/>
        </authorList>
    </citation>
    <scope>NUCLEOTIDE SEQUENCE [LARGE SCALE GENOMIC DNA]</scope>
    <source>
        <strain evidence="1 2">GB2-A4</strain>
    </source>
</reference>